<evidence type="ECO:0000256" key="1">
    <source>
        <dbReference type="ARBA" id="ARBA00022801"/>
    </source>
</evidence>
<evidence type="ECO:0000313" key="3">
    <source>
        <dbReference type="EMBL" id="MSS62776.1"/>
    </source>
</evidence>
<protein>
    <submittedName>
        <fullName evidence="3">N-acetylmuramoyl-L-alanine amidase</fullName>
    </submittedName>
</protein>
<keyword evidence="4" id="KW-1185">Reference proteome</keyword>
<dbReference type="SMART" id="SM00646">
    <property type="entry name" value="Ami_3"/>
    <property type="match status" value="1"/>
</dbReference>
<proteinExistence type="predicted"/>
<dbReference type="GO" id="GO:0009253">
    <property type="term" value="P:peptidoglycan catabolic process"/>
    <property type="evidence" value="ECO:0007669"/>
    <property type="project" value="InterPro"/>
</dbReference>
<dbReference type="SUPFAM" id="SSF53187">
    <property type="entry name" value="Zn-dependent exopeptidases"/>
    <property type="match status" value="1"/>
</dbReference>
<dbReference type="EMBL" id="VUMT01000002">
    <property type="protein sequence ID" value="MSS62776.1"/>
    <property type="molecule type" value="Genomic_DNA"/>
</dbReference>
<dbReference type="GO" id="GO:0008745">
    <property type="term" value="F:N-acetylmuramoyl-L-alanine amidase activity"/>
    <property type="evidence" value="ECO:0007669"/>
    <property type="project" value="InterPro"/>
</dbReference>
<keyword evidence="1" id="KW-0378">Hydrolase</keyword>
<reference evidence="3 4" key="1">
    <citation type="submission" date="2019-08" db="EMBL/GenBank/DDBJ databases">
        <title>In-depth cultivation of the pig gut microbiome towards novel bacterial diversity and tailored functional studies.</title>
        <authorList>
            <person name="Wylensek D."/>
            <person name="Hitch T.C.A."/>
            <person name="Clavel T."/>
        </authorList>
    </citation>
    <scope>NUCLEOTIDE SEQUENCE [LARGE SCALE GENOMIC DNA]</scope>
    <source>
        <strain evidence="3 4">WCA-693-APC-MOT-I</strain>
    </source>
</reference>
<comment type="caution">
    <text evidence="3">The sequence shown here is derived from an EMBL/GenBank/DDBJ whole genome shotgun (WGS) entry which is preliminary data.</text>
</comment>
<dbReference type="Gene3D" id="3.40.630.40">
    <property type="entry name" value="Zn-dependent exopeptidases"/>
    <property type="match status" value="1"/>
</dbReference>
<dbReference type="CDD" id="cd02696">
    <property type="entry name" value="MurNAc-LAA"/>
    <property type="match status" value="1"/>
</dbReference>
<evidence type="ECO:0000259" key="2">
    <source>
        <dbReference type="SMART" id="SM00646"/>
    </source>
</evidence>
<organism evidence="3 4">
    <name type="scientific">Velocimicrobium porci</name>
    <dbReference type="NCBI Taxonomy" id="2606634"/>
    <lineage>
        <taxon>Bacteria</taxon>
        <taxon>Bacillati</taxon>
        <taxon>Bacillota</taxon>
        <taxon>Clostridia</taxon>
        <taxon>Lachnospirales</taxon>
        <taxon>Lachnospiraceae</taxon>
        <taxon>Velocimicrobium</taxon>
    </lineage>
</organism>
<dbReference type="Proteomes" id="UP000482209">
    <property type="component" value="Unassembled WGS sequence"/>
</dbReference>
<dbReference type="InterPro" id="IPR050695">
    <property type="entry name" value="N-acetylmuramoyl_amidase_3"/>
</dbReference>
<name>A0A6L5XVC0_9FIRM</name>
<dbReference type="PANTHER" id="PTHR30404">
    <property type="entry name" value="N-ACETYLMURAMOYL-L-ALANINE AMIDASE"/>
    <property type="match status" value="1"/>
</dbReference>
<dbReference type="PANTHER" id="PTHR30404:SF0">
    <property type="entry name" value="N-ACETYLMURAMOYL-L-ALANINE AMIDASE AMIC"/>
    <property type="match status" value="1"/>
</dbReference>
<dbReference type="InterPro" id="IPR002508">
    <property type="entry name" value="MurNAc-LAA_cat"/>
</dbReference>
<dbReference type="AlphaFoldDB" id="A0A6L5XVC0"/>
<dbReference type="RefSeq" id="WP_154516801.1">
    <property type="nucleotide sequence ID" value="NZ_VUMT01000002.1"/>
</dbReference>
<dbReference type="Pfam" id="PF01520">
    <property type="entry name" value="Amidase_3"/>
    <property type="match status" value="1"/>
</dbReference>
<dbReference type="GO" id="GO:0030288">
    <property type="term" value="C:outer membrane-bounded periplasmic space"/>
    <property type="evidence" value="ECO:0007669"/>
    <property type="project" value="TreeGrafter"/>
</dbReference>
<feature type="domain" description="MurNAc-LAA" evidence="2">
    <location>
        <begin position="258"/>
        <end position="374"/>
    </location>
</feature>
<evidence type="ECO:0000313" key="4">
    <source>
        <dbReference type="Proteomes" id="UP000482209"/>
    </source>
</evidence>
<accession>A0A6L5XVC0</accession>
<sequence length="391" mass="44874">MDEKTLKVLAMKSMSAMLMVVLFSVVLTQYNNITIYANESLAEVSEDSNLYRKSLESVSTEELKRQEKQLEEKNQIRKIESADVDKIVGHSYIKLAKPSEDTLKIAWEDLYMTRQVRVRMVGLEEKWITKKSLSCEGTLEEAFEDVLISYEYDPDTFLYTAVVDIKLNNIYIQQVYEDEENVYITLQEPRSVYDKIIVVDAGHGGNDIGTYTDDMEYYEKDINLSIVLYLKELLDKEKNIKVYYTRLSDEKVYLNPRLDLANDLKADLFISVHCNSSDYTSAKGSEVLYSTKHQKNLALKSDKLAKLCLDELIKIVKTKNRGTVNGNDIYIVANSKVPVALIEVGFMSNSTDMKFLKYEKNRKKTATGIYNGIMKACEQLETTKKGMNYGE</sequence>
<gene>
    <name evidence="3" type="ORF">FYJ58_02605</name>
</gene>